<evidence type="ECO:0000313" key="8">
    <source>
        <dbReference type="EMBL" id="AGS52104.1"/>
    </source>
</evidence>
<proteinExistence type="inferred from homology"/>
<keyword evidence="6" id="KW-0663">Pyridoxal phosphate</keyword>
<dbReference type="EMBL" id="JQ844182">
    <property type="protein sequence ID" value="AGS52104.1"/>
    <property type="molecule type" value="Genomic_DNA"/>
</dbReference>
<reference evidence="8" key="1">
    <citation type="submission" date="2012-03" db="EMBL/GenBank/DDBJ databases">
        <title>Functional metagenomics reveals considerable lignocellulase gene clusters in the gut microbiome of a wood-feeding higher termite.</title>
        <authorList>
            <person name="Liu N."/>
        </authorList>
    </citation>
    <scope>NUCLEOTIDE SEQUENCE</scope>
</reference>
<dbReference type="FunFam" id="3.40.640.10:FF:000053">
    <property type="entry name" value="Aminotransferase, class I"/>
    <property type="match status" value="1"/>
</dbReference>
<dbReference type="InterPro" id="IPR015422">
    <property type="entry name" value="PyrdxlP-dep_Trfase_small"/>
</dbReference>
<name>A0A806KC10_9BACT</name>
<keyword evidence="4 8" id="KW-0032">Aminotransferase</keyword>
<comment type="similarity">
    <text evidence="2">Belongs to the class-I pyridoxal-phosphate-dependent aminotransferase family.</text>
</comment>
<dbReference type="GO" id="GO:1901605">
    <property type="term" value="P:alpha-amino acid metabolic process"/>
    <property type="evidence" value="ECO:0007669"/>
    <property type="project" value="TreeGrafter"/>
</dbReference>
<dbReference type="Gene3D" id="3.40.640.10">
    <property type="entry name" value="Type I PLP-dependent aspartate aminotransferase-like (Major domain)"/>
    <property type="match status" value="1"/>
</dbReference>
<dbReference type="CDD" id="cd00609">
    <property type="entry name" value="AAT_like"/>
    <property type="match status" value="1"/>
</dbReference>
<dbReference type="AlphaFoldDB" id="A0A806KC10"/>
<evidence type="ECO:0000256" key="1">
    <source>
        <dbReference type="ARBA" id="ARBA00001933"/>
    </source>
</evidence>
<accession>A0A806KC10</accession>
<dbReference type="GO" id="GO:0004069">
    <property type="term" value="F:L-aspartate:2-oxoglutarate aminotransferase activity"/>
    <property type="evidence" value="ECO:0007669"/>
    <property type="project" value="UniProtKB-EC"/>
</dbReference>
<evidence type="ECO:0000256" key="6">
    <source>
        <dbReference type="ARBA" id="ARBA00022898"/>
    </source>
</evidence>
<dbReference type="PANTHER" id="PTHR42790:SF19">
    <property type="entry name" value="KYNURENINE_ALPHA-AMINOADIPATE AMINOTRANSFERASE, MITOCHONDRIAL"/>
    <property type="match status" value="1"/>
</dbReference>
<protein>
    <submittedName>
        <fullName evidence="8">Transcriptional regulator, GntR family domain / aspartate aminotransferase</fullName>
        <ecNumber evidence="8">2.6.1.1</ecNumber>
    </submittedName>
</protein>
<dbReference type="InterPro" id="IPR015421">
    <property type="entry name" value="PyrdxlP-dep_Trfase_major"/>
</dbReference>
<dbReference type="Gene3D" id="3.90.1150.10">
    <property type="entry name" value="Aspartate Aminotransferase, domain 1"/>
    <property type="match status" value="1"/>
</dbReference>
<evidence type="ECO:0000256" key="5">
    <source>
        <dbReference type="ARBA" id="ARBA00022679"/>
    </source>
</evidence>
<evidence type="ECO:0000256" key="3">
    <source>
        <dbReference type="ARBA" id="ARBA00011738"/>
    </source>
</evidence>
<dbReference type="InterPro" id="IPR015424">
    <property type="entry name" value="PyrdxlP-dep_Trfase"/>
</dbReference>
<keyword evidence="5 8" id="KW-0808">Transferase</keyword>
<sequence>MTFTISDRLKNVSGSAIREIFELLKSGDIISFAGGMPSAQTLPAKEIDDILNGIVSRYGAIECLQYESTFGKARLMQSLKPFLAEYKNLSAENENMIVLSGAQQCIDFACKTFVNKGDVVLVQNPTYLSVLQIVATYEGKCVGVNSSEDGLDIKDLEEKMRKHKPKLLYAVPTFSNPSSGEYTLQNRKAIAELTARHGVMVLEDDPYSEIRFEGEKLPPLKSFDTAGNIIYVASFSKIISPSLRVAVAVCDPAIIAKFNISKQSTDVCSSSLSQLIVSEFLQGDALKKHLANIIPAYRKKRDKMAECIKQHMPASFKCNAARGGMFLWGEFPDGRDLMPDFRKLIDKKVAFLPGTHFFAGGEGKNTMRLNFSNASPEQIEQGVRVMGEHFR</sequence>
<dbReference type="Pfam" id="PF00155">
    <property type="entry name" value="Aminotran_1_2"/>
    <property type="match status" value="1"/>
</dbReference>
<evidence type="ECO:0000256" key="4">
    <source>
        <dbReference type="ARBA" id="ARBA00022576"/>
    </source>
</evidence>
<dbReference type="SUPFAM" id="SSF53383">
    <property type="entry name" value="PLP-dependent transferases"/>
    <property type="match status" value="1"/>
</dbReference>
<evidence type="ECO:0000259" key="7">
    <source>
        <dbReference type="Pfam" id="PF00155"/>
    </source>
</evidence>
<feature type="domain" description="Aminotransferase class I/classII large" evidence="7">
    <location>
        <begin position="64"/>
        <end position="384"/>
    </location>
</feature>
<dbReference type="GO" id="GO:0030170">
    <property type="term" value="F:pyridoxal phosphate binding"/>
    <property type="evidence" value="ECO:0007669"/>
    <property type="project" value="InterPro"/>
</dbReference>
<comment type="subunit">
    <text evidence="3">Homodimer.</text>
</comment>
<dbReference type="InterPro" id="IPR004839">
    <property type="entry name" value="Aminotransferase_I/II_large"/>
</dbReference>
<dbReference type="InterPro" id="IPR050859">
    <property type="entry name" value="Class-I_PLP-dep_aminotransf"/>
</dbReference>
<dbReference type="PANTHER" id="PTHR42790">
    <property type="entry name" value="AMINOTRANSFERASE"/>
    <property type="match status" value="1"/>
</dbReference>
<comment type="cofactor">
    <cofactor evidence="1">
        <name>pyridoxal 5'-phosphate</name>
        <dbReference type="ChEBI" id="CHEBI:597326"/>
    </cofactor>
</comment>
<evidence type="ECO:0000256" key="2">
    <source>
        <dbReference type="ARBA" id="ARBA00007441"/>
    </source>
</evidence>
<dbReference type="EC" id="2.6.1.1" evidence="8"/>
<organism evidence="8">
    <name type="scientific">uncultured bacterium contig00029</name>
    <dbReference type="NCBI Taxonomy" id="1181518"/>
    <lineage>
        <taxon>Bacteria</taxon>
        <taxon>environmental samples</taxon>
    </lineage>
</organism>